<keyword evidence="3" id="KW-0479">Metal-binding</keyword>
<evidence type="ECO:0000256" key="2">
    <source>
        <dbReference type="ARBA" id="ARBA00022679"/>
    </source>
</evidence>
<proteinExistence type="predicted"/>
<comment type="cofactor">
    <cofactor evidence="1">
        <name>thiamine diphosphate</name>
        <dbReference type="ChEBI" id="CHEBI:58937"/>
    </cofactor>
</comment>
<dbReference type="Gene3D" id="3.40.50.920">
    <property type="match status" value="1"/>
</dbReference>
<dbReference type="PANTHER" id="PTHR43522:SF6">
    <property type="entry name" value="TRANSKETOLASE-LIKE PYRIMIDINE-BINDING DOMAIN-CONTAINING PROTEIN-RELATED"/>
    <property type="match status" value="1"/>
</dbReference>
<dbReference type="InterPro" id="IPR029061">
    <property type="entry name" value="THDP-binding"/>
</dbReference>
<dbReference type="GO" id="GO:0046872">
    <property type="term" value="F:metal ion binding"/>
    <property type="evidence" value="ECO:0007669"/>
    <property type="project" value="UniProtKB-KW"/>
</dbReference>
<dbReference type="EMBL" id="VCAU01000190">
    <property type="protein sequence ID" value="KAF9883047.1"/>
    <property type="molecule type" value="Genomic_DNA"/>
</dbReference>
<evidence type="ECO:0000256" key="3">
    <source>
        <dbReference type="ARBA" id="ARBA00022723"/>
    </source>
</evidence>
<dbReference type="Pfam" id="PF02779">
    <property type="entry name" value="Transket_pyr"/>
    <property type="match status" value="1"/>
</dbReference>
<dbReference type="GO" id="GO:0004802">
    <property type="term" value="F:transketolase activity"/>
    <property type="evidence" value="ECO:0007669"/>
    <property type="project" value="TreeGrafter"/>
</dbReference>
<comment type="caution">
    <text evidence="7">The sequence shown here is derived from an EMBL/GenBank/DDBJ whole genome shotgun (WGS) entry which is preliminary data.</text>
</comment>
<protein>
    <recommendedName>
        <fullName evidence="6">Transketolase-like pyrimidine-binding domain-containing protein</fullName>
    </recommendedName>
</protein>
<dbReference type="AlphaFoldDB" id="A0AAD4GN32"/>
<feature type="domain" description="Transketolase-like pyrimidine-binding" evidence="6">
    <location>
        <begin position="26"/>
        <end position="200"/>
    </location>
</feature>
<keyword evidence="5" id="KW-0786">Thiamine pyrophosphate</keyword>
<dbReference type="SUPFAM" id="SSF52518">
    <property type="entry name" value="Thiamin diphosphate-binding fold (THDP-binding)"/>
    <property type="match status" value="1"/>
</dbReference>
<evidence type="ECO:0000259" key="6">
    <source>
        <dbReference type="SMART" id="SM00861"/>
    </source>
</evidence>
<dbReference type="GO" id="GO:0005829">
    <property type="term" value="C:cytosol"/>
    <property type="evidence" value="ECO:0007669"/>
    <property type="project" value="TreeGrafter"/>
</dbReference>
<dbReference type="InterPro" id="IPR005475">
    <property type="entry name" value="Transketolase-like_Pyr-bd"/>
</dbReference>
<dbReference type="InterPro" id="IPR009014">
    <property type="entry name" value="Transketo_C/PFOR_II"/>
</dbReference>
<reference evidence="7" key="2">
    <citation type="submission" date="2020-02" db="EMBL/GenBank/DDBJ databases">
        <authorList>
            <person name="Gilchrist C.L.M."/>
            <person name="Chooi Y.-H."/>
        </authorList>
    </citation>
    <scope>NUCLEOTIDE SEQUENCE</scope>
    <source>
        <strain evidence="7">MST-FP2251</strain>
    </source>
</reference>
<dbReference type="InterPro" id="IPR055152">
    <property type="entry name" value="Transketolase-like_C_2"/>
</dbReference>
<dbReference type="CDD" id="cd07033">
    <property type="entry name" value="TPP_PYR_DXS_TK_like"/>
    <property type="match status" value="1"/>
</dbReference>
<dbReference type="SMART" id="SM00861">
    <property type="entry name" value="Transket_pyr"/>
    <property type="match status" value="1"/>
</dbReference>
<evidence type="ECO:0000256" key="4">
    <source>
        <dbReference type="ARBA" id="ARBA00022842"/>
    </source>
</evidence>
<dbReference type="PROSITE" id="PS00802">
    <property type="entry name" value="TRANSKETOLASE_2"/>
    <property type="match status" value="1"/>
</dbReference>
<evidence type="ECO:0000256" key="1">
    <source>
        <dbReference type="ARBA" id="ARBA00001964"/>
    </source>
</evidence>
<dbReference type="PANTHER" id="PTHR43522">
    <property type="entry name" value="TRANSKETOLASE"/>
    <property type="match status" value="1"/>
</dbReference>
<keyword evidence="4" id="KW-0460">Magnesium</keyword>
<name>A0AAD4GN32_ASPNN</name>
<keyword evidence="2" id="KW-0808">Transferase</keyword>
<gene>
    <name evidence="7" type="ORF">FE257_004301</name>
</gene>
<dbReference type="GO" id="GO:0006098">
    <property type="term" value="P:pentose-phosphate shunt"/>
    <property type="evidence" value="ECO:0007669"/>
    <property type="project" value="TreeGrafter"/>
</dbReference>
<evidence type="ECO:0000313" key="7">
    <source>
        <dbReference type="EMBL" id="KAF9883047.1"/>
    </source>
</evidence>
<dbReference type="Proteomes" id="UP001194746">
    <property type="component" value="Unassembled WGS sequence"/>
</dbReference>
<sequence>MKRMAGSFGDWAATLNGLDSTKFQGMATRESNGENLDILWASNPALCGGGADLVGSNKFKYAVNDVFHPLHEFKGRYIRHGIQEHAMAAVANGLAAFHPGTFIPVTATFFMFYLYAAPAVRMGALSHLQVIHIATHDSFQEGQNGPTHQPVELDSLFRAMPNLIYMRPCDAEELIGAYQHALSNRCSPMMLSIARDPVGYVPSTNRTVVARGAYVIQERSGANVTLISCGSQLHYVVAAADGLKKRGITCRVVSAPCLDLFATQSADYRESVLPSGRAPIVSVEEYAPMAWARYVNASIGMSGYGYSASKESNYARFGLDPEAIVGKVMKYLNVLDGEDARRMPWRLL</sequence>
<accession>A0AAD4GN32</accession>
<organism evidence="7 8">
    <name type="scientific">Aspergillus nanangensis</name>
    <dbReference type="NCBI Taxonomy" id="2582783"/>
    <lineage>
        <taxon>Eukaryota</taxon>
        <taxon>Fungi</taxon>
        <taxon>Dikarya</taxon>
        <taxon>Ascomycota</taxon>
        <taxon>Pezizomycotina</taxon>
        <taxon>Eurotiomycetes</taxon>
        <taxon>Eurotiomycetidae</taxon>
        <taxon>Eurotiales</taxon>
        <taxon>Aspergillaceae</taxon>
        <taxon>Aspergillus</taxon>
        <taxon>Aspergillus subgen. Circumdati</taxon>
    </lineage>
</organism>
<dbReference type="Pfam" id="PF22613">
    <property type="entry name" value="Transketolase_C_1"/>
    <property type="match status" value="1"/>
</dbReference>
<dbReference type="GO" id="GO:0005634">
    <property type="term" value="C:nucleus"/>
    <property type="evidence" value="ECO:0007669"/>
    <property type="project" value="TreeGrafter"/>
</dbReference>
<reference evidence="7" key="1">
    <citation type="journal article" date="2019" name="Beilstein J. Org. Chem.">
        <title>Nanangenines: drimane sesquiterpenoids as the dominant metabolite cohort of a novel Australian fungus, Aspergillus nanangensis.</title>
        <authorList>
            <person name="Lacey H.J."/>
            <person name="Gilchrist C.L.M."/>
            <person name="Crombie A."/>
            <person name="Kalaitzis J.A."/>
            <person name="Vuong D."/>
            <person name="Rutledge P.J."/>
            <person name="Turner P."/>
            <person name="Pitt J.I."/>
            <person name="Lacey E."/>
            <person name="Chooi Y.H."/>
            <person name="Piggott A.M."/>
        </authorList>
    </citation>
    <scope>NUCLEOTIDE SEQUENCE</scope>
    <source>
        <strain evidence="7">MST-FP2251</strain>
    </source>
</reference>
<dbReference type="InterPro" id="IPR020826">
    <property type="entry name" value="Transketolase_BS"/>
</dbReference>
<dbReference type="InterPro" id="IPR033247">
    <property type="entry name" value="Transketolase_fam"/>
</dbReference>
<evidence type="ECO:0000256" key="5">
    <source>
        <dbReference type="ARBA" id="ARBA00023052"/>
    </source>
</evidence>
<evidence type="ECO:0000313" key="8">
    <source>
        <dbReference type="Proteomes" id="UP001194746"/>
    </source>
</evidence>
<dbReference type="Gene3D" id="3.40.50.970">
    <property type="match status" value="1"/>
</dbReference>
<dbReference type="SUPFAM" id="SSF52922">
    <property type="entry name" value="TK C-terminal domain-like"/>
    <property type="match status" value="1"/>
</dbReference>
<keyword evidence="8" id="KW-1185">Reference proteome</keyword>